<keyword evidence="1" id="KW-0812">Transmembrane</keyword>
<dbReference type="PANTHER" id="PTHR47521">
    <property type="entry name" value="SERPENTINE RECEPTOR, CLASS E (EPSILON)-RELATED"/>
    <property type="match status" value="1"/>
</dbReference>
<keyword evidence="3" id="KW-1185">Reference proteome</keyword>
<dbReference type="InterPro" id="IPR052860">
    <property type="entry name" value="NRL-GPCR1"/>
</dbReference>
<dbReference type="Proteomes" id="UP001432027">
    <property type="component" value="Unassembled WGS sequence"/>
</dbReference>
<feature type="transmembrane region" description="Helical" evidence="1">
    <location>
        <begin position="130"/>
        <end position="148"/>
    </location>
</feature>
<dbReference type="AlphaFoldDB" id="A0AAV5TAA4"/>
<feature type="transmembrane region" description="Helical" evidence="1">
    <location>
        <begin position="12"/>
        <end position="36"/>
    </location>
</feature>
<organism evidence="2 3">
    <name type="scientific">Pristionchus entomophagus</name>
    <dbReference type="NCBI Taxonomy" id="358040"/>
    <lineage>
        <taxon>Eukaryota</taxon>
        <taxon>Metazoa</taxon>
        <taxon>Ecdysozoa</taxon>
        <taxon>Nematoda</taxon>
        <taxon>Chromadorea</taxon>
        <taxon>Rhabditida</taxon>
        <taxon>Rhabditina</taxon>
        <taxon>Diplogasteromorpha</taxon>
        <taxon>Diplogasteroidea</taxon>
        <taxon>Neodiplogasteridae</taxon>
        <taxon>Pristionchus</taxon>
    </lineage>
</organism>
<gene>
    <name evidence="2" type="ORF">PENTCL1PPCAC_14240</name>
</gene>
<evidence type="ECO:0008006" key="4">
    <source>
        <dbReference type="Google" id="ProtNLM"/>
    </source>
</evidence>
<evidence type="ECO:0000313" key="2">
    <source>
        <dbReference type="EMBL" id="GMS92065.1"/>
    </source>
</evidence>
<proteinExistence type="predicted"/>
<comment type="caution">
    <text evidence="2">The sequence shown here is derived from an EMBL/GenBank/DDBJ whole genome shotgun (WGS) entry which is preliminary data.</text>
</comment>
<reference evidence="2" key="1">
    <citation type="submission" date="2023-10" db="EMBL/GenBank/DDBJ databases">
        <title>Genome assembly of Pristionchus species.</title>
        <authorList>
            <person name="Yoshida K."/>
            <person name="Sommer R.J."/>
        </authorList>
    </citation>
    <scope>NUCLEOTIDE SEQUENCE</scope>
    <source>
        <strain evidence="2">RS0144</strain>
    </source>
</reference>
<feature type="non-terminal residue" evidence="2">
    <location>
        <position position="1"/>
    </location>
</feature>
<evidence type="ECO:0000256" key="1">
    <source>
        <dbReference type="SAM" id="Phobius"/>
    </source>
</evidence>
<feature type="transmembrane region" description="Helical" evidence="1">
    <location>
        <begin position="96"/>
        <end position="118"/>
    </location>
</feature>
<dbReference type="EMBL" id="BTSX01000004">
    <property type="protein sequence ID" value="GMS92065.1"/>
    <property type="molecule type" value="Genomic_DNA"/>
</dbReference>
<name>A0AAV5TAA4_9BILA</name>
<protein>
    <recommendedName>
        <fullName evidence="4">G protein-coupled receptor</fullName>
    </recommendedName>
</protein>
<accession>A0AAV5TAA4</accession>
<sequence length="158" mass="18630">IIYRYERQTPDRMAALFVIELTNLLPAVTNSTGWLLGTFNSIWLNLPISRRLLGIHLYISIYAYNIYLLRRLSGSFNDYSLAKKFQIRENCTIMKCLLYAGARECAITSVGFSFFCYYEWGPTEWELSRYISFALFNLFTAIFCLFFYRAYNQNGFRV</sequence>
<keyword evidence="1" id="KW-0472">Membrane</keyword>
<keyword evidence="1" id="KW-1133">Transmembrane helix</keyword>
<dbReference type="PANTHER" id="PTHR47521:SF7">
    <property type="entry name" value="SERPENTINE RECEPTOR CLASS EPSILON-6"/>
    <property type="match status" value="1"/>
</dbReference>
<feature type="transmembrane region" description="Helical" evidence="1">
    <location>
        <begin position="48"/>
        <end position="69"/>
    </location>
</feature>
<evidence type="ECO:0000313" key="3">
    <source>
        <dbReference type="Proteomes" id="UP001432027"/>
    </source>
</evidence>